<evidence type="ECO:0000256" key="1">
    <source>
        <dbReference type="ARBA" id="ARBA00009528"/>
    </source>
</evidence>
<dbReference type="GO" id="GO:0005737">
    <property type="term" value="C:cytoplasm"/>
    <property type="evidence" value="ECO:0007669"/>
    <property type="project" value="InterPro"/>
</dbReference>
<gene>
    <name evidence="7" type="ORF">C1707_02860</name>
    <name evidence="8" type="ORF">CFHF_03310</name>
</gene>
<dbReference type="SUPFAM" id="SSF53187">
    <property type="entry name" value="Zn-dependent exopeptidases"/>
    <property type="match status" value="1"/>
</dbReference>
<dbReference type="GO" id="GO:0070006">
    <property type="term" value="F:metalloaminopeptidase activity"/>
    <property type="evidence" value="ECO:0007669"/>
    <property type="project" value="InterPro"/>
</dbReference>
<keyword evidence="10" id="KW-1185">Reference proteome</keyword>
<dbReference type="Pfam" id="PF21337">
    <property type="entry name" value="Peptidase_M17_N_1"/>
    <property type="match status" value="1"/>
</dbReference>
<dbReference type="Pfam" id="PF00883">
    <property type="entry name" value="Peptidase_M17"/>
    <property type="match status" value="1"/>
</dbReference>
<keyword evidence="4" id="KW-0378">Hydrolase</keyword>
<accession>A0A2N5CZ08</accession>
<dbReference type="PANTHER" id="PTHR11963:SF20">
    <property type="entry name" value="PEPTIDASE B"/>
    <property type="match status" value="1"/>
</dbReference>
<dbReference type="RefSeq" id="WP_101711610.1">
    <property type="nucleotide sequence ID" value="NZ_CP026100.1"/>
</dbReference>
<evidence type="ECO:0000256" key="2">
    <source>
        <dbReference type="ARBA" id="ARBA00022438"/>
    </source>
</evidence>
<evidence type="ECO:0000256" key="4">
    <source>
        <dbReference type="ARBA" id="ARBA00022801"/>
    </source>
</evidence>
<dbReference type="KEGG" id="cfh:C1707_02860"/>
<dbReference type="CDD" id="cd00433">
    <property type="entry name" value="Peptidase_M17"/>
    <property type="match status" value="1"/>
</dbReference>
<dbReference type="Proteomes" id="UP000234483">
    <property type="component" value="Unassembled WGS sequence"/>
</dbReference>
<organism evidence="8 9">
    <name type="scientific">Caulobacter flavus</name>
    <dbReference type="NCBI Taxonomy" id="1679497"/>
    <lineage>
        <taxon>Bacteria</taxon>
        <taxon>Pseudomonadati</taxon>
        <taxon>Pseudomonadota</taxon>
        <taxon>Alphaproteobacteria</taxon>
        <taxon>Caulobacterales</taxon>
        <taxon>Caulobacteraceae</taxon>
        <taxon>Caulobacter</taxon>
    </lineage>
</organism>
<proteinExistence type="inferred from homology"/>
<dbReference type="Proteomes" id="UP000281192">
    <property type="component" value="Chromosome"/>
</dbReference>
<dbReference type="PRINTS" id="PR00481">
    <property type="entry name" value="LAMNOPPTDASE"/>
</dbReference>
<feature type="domain" description="Cytosol aminopeptidase" evidence="6">
    <location>
        <begin position="327"/>
        <end position="334"/>
    </location>
</feature>
<dbReference type="EMBL" id="PJRQ01000008">
    <property type="protein sequence ID" value="PLR19051.1"/>
    <property type="molecule type" value="Genomic_DNA"/>
</dbReference>
<dbReference type="Gene3D" id="3.40.220.10">
    <property type="entry name" value="Leucine Aminopeptidase, subunit E, domain 1"/>
    <property type="match status" value="1"/>
</dbReference>
<dbReference type="Gene3D" id="3.40.630.10">
    <property type="entry name" value="Zn peptidases"/>
    <property type="match status" value="1"/>
</dbReference>
<keyword evidence="3" id="KW-0645">Protease</keyword>
<keyword evidence="5" id="KW-0464">Manganese</keyword>
<evidence type="ECO:0000256" key="5">
    <source>
        <dbReference type="ARBA" id="ARBA00023211"/>
    </source>
</evidence>
<reference evidence="7 10" key="2">
    <citation type="submission" date="2018-01" db="EMBL/GenBank/DDBJ databases">
        <title>Complete genome sequence of Caulobacter flavus RHGG3.</title>
        <authorList>
            <person name="Yang E."/>
        </authorList>
    </citation>
    <scope>NUCLEOTIDE SEQUENCE [LARGE SCALE GENOMIC DNA]</scope>
    <source>
        <strain evidence="7 10">RHGG3</strain>
    </source>
</reference>
<dbReference type="AlphaFoldDB" id="A0A2N5CZ08"/>
<evidence type="ECO:0000313" key="7">
    <source>
        <dbReference type="EMBL" id="AYV45268.1"/>
    </source>
</evidence>
<dbReference type="InterPro" id="IPR043472">
    <property type="entry name" value="Macro_dom-like"/>
</dbReference>
<dbReference type="EMBL" id="CP026100">
    <property type="protein sequence ID" value="AYV45268.1"/>
    <property type="molecule type" value="Genomic_DNA"/>
</dbReference>
<evidence type="ECO:0000313" key="10">
    <source>
        <dbReference type="Proteomes" id="UP000281192"/>
    </source>
</evidence>
<protein>
    <submittedName>
        <fullName evidence="8">Aminopeptidase</fullName>
    </submittedName>
</protein>
<keyword evidence="2 8" id="KW-0031">Aminopeptidase</keyword>
<dbReference type="PROSITE" id="PS00631">
    <property type="entry name" value="CYTOSOL_AP"/>
    <property type="match status" value="1"/>
</dbReference>
<dbReference type="PANTHER" id="PTHR11963">
    <property type="entry name" value="LEUCINE AMINOPEPTIDASE-RELATED"/>
    <property type="match status" value="1"/>
</dbReference>
<dbReference type="GO" id="GO:0006508">
    <property type="term" value="P:proteolysis"/>
    <property type="evidence" value="ECO:0007669"/>
    <property type="project" value="UniProtKB-KW"/>
</dbReference>
<name>A0A2N5CZ08_9CAUL</name>
<reference evidence="8 9" key="1">
    <citation type="submission" date="2017-12" db="EMBL/GenBank/DDBJ databases">
        <title>The genome sequence of Caulobacter flavus CGMCC1 15093.</title>
        <authorList>
            <person name="Gao J."/>
            <person name="Mao X."/>
            <person name="Sun J."/>
        </authorList>
    </citation>
    <scope>NUCLEOTIDE SEQUENCE [LARGE SCALE GENOMIC DNA]</scope>
    <source>
        <strain evidence="8 9">CGMCC1 15093</strain>
    </source>
</reference>
<dbReference type="GO" id="GO:0030145">
    <property type="term" value="F:manganese ion binding"/>
    <property type="evidence" value="ECO:0007669"/>
    <property type="project" value="InterPro"/>
</dbReference>
<evidence type="ECO:0000313" key="9">
    <source>
        <dbReference type="Proteomes" id="UP000234483"/>
    </source>
</evidence>
<dbReference type="InterPro" id="IPR048816">
    <property type="entry name" value="Peptidase_M17_N_1"/>
</dbReference>
<dbReference type="OrthoDB" id="9809354at2"/>
<evidence type="ECO:0000259" key="6">
    <source>
        <dbReference type="PROSITE" id="PS00631"/>
    </source>
</evidence>
<evidence type="ECO:0000256" key="3">
    <source>
        <dbReference type="ARBA" id="ARBA00022670"/>
    </source>
</evidence>
<sequence length="480" mass="50219">MTEPLITSSSRGAADGPVIPVHALWEDELAAFLDARPSFVRGFAQLSDFSAKAGQTVAVPTPEGALDRVLFGLGQRVKGGPGGGPGGGKPDAMAFRALPAKLPAGDYRLHAVPEGLDAAQVALAFALGTYRFDRFKARGADGARRLVAPDGVEVAEVQAIAHACALARDMVNSPANAMGPRQIETIAREIAEQFGASFSAIVGDALLEQNYPAVHAVGRAAVPERAPRMLELQWGDEKNPVVVLVGKGVVFDTGGLDIKPSAGMRLMKKDMGGAAHALALARMVMAAKLPVRLVVLVPVVENAIAGDAMRPGDVLDSRAGLTIEVGNTDAEGRLILADALTRAAELSPALTIDLATLTGAARIALGPQVIPFYTPDDALAGQIETGARKASDPVWRMPLWDGYREALESDVADLKNDPDGWAQAGSVTAALFLQRFAPTSGSWVHLDIFAWNPKGAPGRPSGGEAQAIRGLYAMLKARFA</sequence>
<evidence type="ECO:0000313" key="8">
    <source>
        <dbReference type="EMBL" id="PLR19051.1"/>
    </source>
</evidence>
<comment type="similarity">
    <text evidence="1">Belongs to the peptidase M17 family.</text>
</comment>
<dbReference type="InterPro" id="IPR000819">
    <property type="entry name" value="Peptidase_M17_C"/>
</dbReference>
<dbReference type="InterPro" id="IPR011356">
    <property type="entry name" value="Leucine_aapep/pepB"/>
</dbReference>